<dbReference type="InterPro" id="IPR014578">
    <property type="entry name" value="Pesterase_CT488"/>
</dbReference>
<dbReference type="InterPro" id="IPR004843">
    <property type="entry name" value="Calcineurin-like_PHP"/>
</dbReference>
<dbReference type="RefSeq" id="WP_229776784.1">
    <property type="nucleotide sequence ID" value="NZ_BMOY01000032.1"/>
</dbReference>
<dbReference type="EMBL" id="BMOY01000032">
    <property type="protein sequence ID" value="GGJ10358.1"/>
    <property type="molecule type" value="Genomic_DNA"/>
</dbReference>
<accession>A0A917KEE6</accession>
<evidence type="ECO:0000313" key="2">
    <source>
        <dbReference type="EMBL" id="GGJ10358.1"/>
    </source>
</evidence>
<organism evidence="2 3">
    <name type="scientific">Alicyclobacillus cellulosilyticus</name>
    <dbReference type="NCBI Taxonomy" id="1003997"/>
    <lineage>
        <taxon>Bacteria</taxon>
        <taxon>Bacillati</taxon>
        <taxon>Bacillota</taxon>
        <taxon>Bacilli</taxon>
        <taxon>Bacillales</taxon>
        <taxon>Alicyclobacillaceae</taxon>
        <taxon>Alicyclobacillus</taxon>
    </lineage>
</organism>
<reference evidence="2" key="1">
    <citation type="journal article" date="2014" name="Int. J. Syst. Evol. Microbiol.">
        <title>Complete genome sequence of Corynebacterium casei LMG S-19264T (=DSM 44701T), isolated from a smear-ripened cheese.</title>
        <authorList>
            <consortium name="US DOE Joint Genome Institute (JGI-PGF)"/>
            <person name="Walter F."/>
            <person name="Albersmeier A."/>
            <person name="Kalinowski J."/>
            <person name="Ruckert C."/>
        </authorList>
    </citation>
    <scope>NUCLEOTIDE SEQUENCE</scope>
    <source>
        <strain evidence="2">JCM 18487</strain>
    </source>
</reference>
<dbReference type="Proteomes" id="UP000637695">
    <property type="component" value="Unassembled WGS sequence"/>
</dbReference>
<proteinExistence type="predicted"/>
<evidence type="ECO:0000259" key="1">
    <source>
        <dbReference type="Pfam" id="PF00149"/>
    </source>
</evidence>
<dbReference type="PANTHER" id="PTHR31302:SF22">
    <property type="entry name" value="PHOSPHOESTERASE"/>
    <property type="match status" value="1"/>
</dbReference>
<dbReference type="PANTHER" id="PTHR31302">
    <property type="entry name" value="TRANSMEMBRANE PROTEIN WITH METALLOPHOSPHOESTERASE DOMAIN-RELATED"/>
    <property type="match status" value="1"/>
</dbReference>
<dbReference type="AlphaFoldDB" id="A0A917KEE6"/>
<dbReference type="PIRSF" id="PIRSF033094">
    <property type="entry name" value="Pesterase_CT488"/>
    <property type="match status" value="1"/>
</dbReference>
<dbReference type="GO" id="GO:0016787">
    <property type="term" value="F:hydrolase activity"/>
    <property type="evidence" value="ECO:0007669"/>
    <property type="project" value="InterPro"/>
</dbReference>
<evidence type="ECO:0000313" key="3">
    <source>
        <dbReference type="Proteomes" id="UP000637695"/>
    </source>
</evidence>
<name>A0A917KEE6_9BACL</name>
<dbReference type="InterPro" id="IPR029052">
    <property type="entry name" value="Metallo-depent_PP-like"/>
</dbReference>
<dbReference type="InterPro" id="IPR051158">
    <property type="entry name" value="Metallophosphoesterase_sf"/>
</dbReference>
<keyword evidence="3" id="KW-1185">Reference proteome</keyword>
<dbReference type="SUPFAM" id="SSF56300">
    <property type="entry name" value="Metallo-dependent phosphatases"/>
    <property type="match status" value="1"/>
</dbReference>
<feature type="domain" description="Calcineurin-like phosphoesterase" evidence="1">
    <location>
        <begin position="4"/>
        <end position="196"/>
    </location>
</feature>
<sequence>MLFAIADLHLSHGTDKPMDVFGDHWSHHTDRIARAWRAKVSAADTVLLPGDLSWAMTLAEAAEDLAWIGRLPGKKVILRGNHDYWWGGIGKVRRALPPDVYAIQNDALLAESFAICGTRGWLLPSHPRFTEEDMAIYRREGERLRLSLQQAKRLGRPLIAMMHFPPCGPEGEETLFTQLLEAFGVKVCVYGHLHGPAHRYRFEGWLRGVWYQLVSADYVQFEPVPVKLPF</sequence>
<protein>
    <submittedName>
        <fullName evidence="2">Ser/threonine protein phosphatase</fullName>
    </submittedName>
</protein>
<dbReference type="Pfam" id="PF00149">
    <property type="entry name" value="Metallophos"/>
    <property type="match status" value="1"/>
</dbReference>
<gene>
    <name evidence="2" type="ORF">GCM10010885_19490</name>
</gene>
<comment type="caution">
    <text evidence="2">The sequence shown here is derived from an EMBL/GenBank/DDBJ whole genome shotgun (WGS) entry which is preliminary data.</text>
</comment>
<reference evidence="2" key="2">
    <citation type="submission" date="2020-09" db="EMBL/GenBank/DDBJ databases">
        <authorList>
            <person name="Sun Q."/>
            <person name="Ohkuma M."/>
        </authorList>
    </citation>
    <scope>NUCLEOTIDE SEQUENCE</scope>
    <source>
        <strain evidence="2">JCM 18487</strain>
    </source>
</reference>
<dbReference type="Gene3D" id="3.60.21.10">
    <property type="match status" value="1"/>
</dbReference>